<comment type="catalytic activity">
    <reaction evidence="14">
        <text>ATP + H2O = ADP + phosphate + H(+)</text>
        <dbReference type="Rhea" id="RHEA:13065"/>
        <dbReference type="ChEBI" id="CHEBI:15377"/>
        <dbReference type="ChEBI" id="CHEBI:15378"/>
        <dbReference type="ChEBI" id="CHEBI:30616"/>
        <dbReference type="ChEBI" id="CHEBI:43474"/>
        <dbReference type="ChEBI" id="CHEBI:456216"/>
        <dbReference type="EC" id="5.6.2.4"/>
    </reaction>
</comment>
<evidence type="ECO:0000256" key="10">
    <source>
        <dbReference type="ARBA" id="ARBA00023235"/>
    </source>
</evidence>
<evidence type="ECO:0000256" key="12">
    <source>
        <dbReference type="ARBA" id="ARBA00034808"/>
    </source>
</evidence>
<accession>A0ABU1F727</accession>
<comment type="catalytic activity">
    <reaction evidence="11">
        <text>Couples ATP hydrolysis with the unwinding of duplex DNA by translocating in the 3'-5' direction.</text>
        <dbReference type="EC" id="5.6.2.4"/>
    </reaction>
</comment>
<dbReference type="PROSITE" id="PS51217">
    <property type="entry name" value="UVRD_HELICASE_CTER"/>
    <property type="match status" value="1"/>
</dbReference>
<gene>
    <name evidence="19" type="primary">addA</name>
    <name evidence="19" type="ORF">RGD00_08700</name>
</gene>
<dbReference type="PANTHER" id="PTHR11070:SF2">
    <property type="entry name" value="ATP-DEPENDENT DNA HELICASE SRS2"/>
    <property type="match status" value="1"/>
</dbReference>
<sequence>MIRDAASERQVQAADPGASTWLSANAGSGKTRVLTDRVARLLLAGCQPQRILCLTYTKAAASEMQNRLFRRLGAWAMLEEGALRAELDQLGVGGTQDAETLAAARRLFARAIETPGGLKIQTIHSFCASLLRRFPLEAGVSPQFTEMDDRTAELLRAEIIEEMADADDGVIAALARHYSGESFTDLAAECARHRAGFAAPHDLHAAFGLPEGMTAKRLLADVFLGGEAAWLAKAAPVLAQGKATDVKLAETLAALDLDAPDLGVLAALEGLFLFGEKTKAPFAAKIGSLPTKDTRAALGPLLAPLEDWMARVEAARPGRLALVAAMRGAVLQAFASRFLPEYERRKLLRGWLDFDDLILRARALLTDPSVAQWVLYRLDGGIDHILVDEAQDTSPDQWKVIELLAQEFTAGEGARGEGRTIFVVGDRKQSIYSFQGADLSTFEAMQAQFGTRLAAAQQGLNVLELEYSFRSSPAVLNVVDRTFGPEALGGAVRHLAFRSAMPGRVDVWPALPPADDPEPQDWFDPVDMPAPRHHTAELAETIAAEIGRMIAARAPVPAQGGGFRPVRAGDFLILVQRRSALFQQIIRACKARGLPIAGADRLRLGAEMAVRDLAALLSFLSLPEDDLSLAAILRSPLFGWGEAALHDLAHGRKGYLWAALRDRATDFADTHGVLTDLRDQADYLRPFELIDRMLTRHDGRRKLIARLGPEAEDGIDQFLQQALAYERVEIPSLTGFLGWLQTDDIEVKRQPDSAGNRIRVMTVHGAKGLEAPVVILPDTADRKLPEQGEIVTLADGTPIWRVASADMPPAMAEARAEAQARRAAENLRLLYVAMTRAESWLIVAAAGKLDKGEAWHDLIRAGAEAAGAVAQDFPTGAGLRLQHGDWPDTAAEVVAAAPPAPPPLPPWARSHAATPPRPMAALSPSDLGGAKALAGEGDPDALARGTALHRLLELLPGRAEAEWEPLARTLPGADAGLLAEAGAVLRDPALAALFAPDTLAEVPVVADLGGRRMMGAIDRLVVTPDRVLAVDFKSNRIVPPRPEDVPEGILRQMGAYAAALAQIYPGRRVETAVVWTAAPLLMPLPQDLVNAALRRAAVG</sequence>
<evidence type="ECO:0000256" key="15">
    <source>
        <dbReference type="PROSITE-ProRule" id="PRU00560"/>
    </source>
</evidence>
<protein>
    <recommendedName>
        <fullName evidence="12">DNA 3'-5' helicase</fullName>
        <ecNumber evidence="12">5.6.2.4</ecNumber>
    </recommendedName>
    <alternativeName>
        <fullName evidence="13">DNA 3'-5' helicase II</fullName>
    </alternativeName>
</protein>
<evidence type="ECO:0000256" key="14">
    <source>
        <dbReference type="ARBA" id="ARBA00048988"/>
    </source>
</evidence>
<keyword evidence="8" id="KW-0238">DNA-binding</keyword>
<dbReference type="NCBIfam" id="TIGR02784">
    <property type="entry name" value="addA_alphas"/>
    <property type="match status" value="1"/>
</dbReference>
<keyword evidence="10" id="KW-0413">Isomerase</keyword>
<dbReference type="Pfam" id="PF12705">
    <property type="entry name" value="PDDEXK_1"/>
    <property type="match status" value="1"/>
</dbReference>
<evidence type="ECO:0000256" key="13">
    <source>
        <dbReference type="ARBA" id="ARBA00034923"/>
    </source>
</evidence>
<proteinExistence type="predicted"/>
<evidence type="ECO:0000256" key="4">
    <source>
        <dbReference type="ARBA" id="ARBA00022801"/>
    </source>
</evidence>
<feature type="binding site" evidence="15">
    <location>
        <begin position="24"/>
        <end position="31"/>
    </location>
    <ligand>
        <name>ATP</name>
        <dbReference type="ChEBI" id="CHEBI:30616"/>
    </ligand>
</feature>
<dbReference type="InterPro" id="IPR038726">
    <property type="entry name" value="PDDEXK_AddAB-type"/>
</dbReference>
<name>A0ABU1F727_9RHOB</name>
<dbReference type="SUPFAM" id="SSF52980">
    <property type="entry name" value="Restriction endonuclease-like"/>
    <property type="match status" value="1"/>
</dbReference>
<evidence type="ECO:0000313" key="19">
    <source>
        <dbReference type="EMBL" id="MDR5652680.1"/>
    </source>
</evidence>
<evidence type="ECO:0000256" key="2">
    <source>
        <dbReference type="ARBA" id="ARBA00022741"/>
    </source>
</evidence>
<dbReference type="InterPro" id="IPR011335">
    <property type="entry name" value="Restrct_endonuc-II-like"/>
</dbReference>
<dbReference type="InterPro" id="IPR014017">
    <property type="entry name" value="DNA_helicase_UvrD-like_C"/>
</dbReference>
<evidence type="ECO:0000259" key="17">
    <source>
        <dbReference type="PROSITE" id="PS51198"/>
    </source>
</evidence>
<evidence type="ECO:0000313" key="20">
    <source>
        <dbReference type="Proteomes" id="UP001247754"/>
    </source>
</evidence>
<dbReference type="SUPFAM" id="SSF52540">
    <property type="entry name" value="P-loop containing nucleoside triphosphate hydrolases"/>
    <property type="match status" value="1"/>
</dbReference>
<evidence type="ECO:0000256" key="9">
    <source>
        <dbReference type="ARBA" id="ARBA00023204"/>
    </source>
</evidence>
<dbReference type="Gene3D" id="1.10.486.10">
    <property type="entry name" value="PCRA, domain 4"/>
    <property type="match status" value="1"/>
</dbReference>
<feature type="domain" description="UvrD-like helicase C-terminal" evidence="18">
    <location>
        <begin position="486"/>
        <end position="768"/>
    </location>
</feature>
<dbReference type="PANTHER" id="PTHR11070">
    <property type="entry name" value="UVRD / RECB / PCRA DNA HELICASE FAMILY MEMBER"/>
    <property type="match status" value="1"/>
</dbReference>
<keyword evidence="20" id="KW-1185">Reference proteome</keyword>
<dbReference type="InterPro" id="IPR011604">
    <property type="entry name" value="PDDEXK-like_dom_sf"/>
</dbReference>
<dbReference type="Pfam" id="PF13361">
    <property type="entry name" value="UvrD_C"/>
    <property type="match status" value="1"/>
</dbReference>
<dbReference type="InterPro" id="IPR027417">
    <property type="entry name" value="P-loop_NTPase"/>
</dbReference>
<evidence type="ECO:0000256" key="16">
    <source>
        <dbReference type="SAM" id="MobiDB-lite"/>
    </source>
</evidence>
<keyword evidence="3" id="KW-0227">DNA damage</keyword>
<feature type="region of interest" description="Disordered" evidence="16">
    <location>
        <begin position="898"/>
        <end position="921"/>
    </location>
</feature>
<dbReference type="Gene3D" id="3.40.50.300">
    <property type="entry name" value="P-loop containing nucleotide triphosphate hydrolases"/>
    <property type="match status" value="4"/>
</dbReference>
<feature type="domain" description="UvrD-like helicase ATP-binding" evidence="17">
    <location>
        <begin position="3"/>
        <end position="472"/>
    </location>
</feature>
<dbReference type="RefSeq" id="WP_310456921.1">
    <property type="nucleotide sequence ID" value="NZ_JAVKPH010000007.1"/>
</dbReference>
<reference evidence="19 20" key="1">
    <citation type="submission" date="2023-09" db="EMBL/GenBank/DDBJ databases">
        <title>Xinfangfangia sedmenti sp. nov., isolated the sedment.</title>
        <authorList>
            <person name="Xu L."/>
        </authorList>
    </citation>
    <scope>NUCLEOTIDE SEQUENCE [LARGE SCALE GENOMIC DNA]</scope>
    <source>
        <strain evidence="19 20">LG-4</strain>
    </source>
</reference>
<dbReference type="InterPro" id="IPR000212">
    <property type="entry name" value="DNA_helicase_UvrD/REP"/>
</dbReference>
<keyword evidence="5 15" id="KW-0347">Helicase</keyword>
<evidence type="ECO:0000256" key="5">
    <source>
        <dbReference type="ARBA" id="ARBA00022806"/>
    </source>
</evidence>
<evidence type="ECO:0000259" key="18">
    <source>
        <dbReference type="PROSITE" id="PS51217"/>
    </source>
</evidence>
<evidence type="ECO:0000256" key="8">
    <source>
        <dbReference type="ARBA" id="ARBA00023125"/>
    </source>
</evidence>
<evidence type="ECO:0000256" key="7">
    <source>
        <dbReference type="ARBA" id="ARBA00022840"/>
    </source>
</evidence>
<evidence type="ECO:0000256" key="3">
    <source>
        <dbReference type="ARBA" id="ARBA00022763"/>
    </source>
</evidence>
<keyword evidence="4 15" id="KW-0378">Hydrolase</keyword>
<keyword evidence="2 15" id="KW-0547">Nucleotide-binding</keyword>
<evidence type="ECO:0000256" key="1">
    <source>
        <dbReference type="ARBA" id="ARBA00022722"/>
    </source>
</evidence>
<dbReference type="Pfam" id="PF00580">
    <property type="entry name" value="UvrD-helicase"/>
    <property type="match status" value="1"/>
</dbReference>
<keyword evidence="9" id="KW-0234">DNA repair</keyword>
<keyword evidence="1" id="KW-0540">Nuclease</keyword>
<evidence type="ECO:0000256" key="6">
    <source>
        <dbReference type="ARBA" id="ARBA00022839"/>
    </source>
</evidence>
<keyword evidence="7 15" id="KW-0067">ATP-binding</keyword>
<dbReference type="InterPro" id="IPR014151">
    <property type="entry name" value="DNA_helicase_AddA"/>
</dbReference>
<dbReference type="EMBL" id="JAVKPH010000007">
    <property type="protein sequence ID" value="MDR5652680.1"/>
    <property type="molecule type" value="Genomic_DNA"/>
</dbReference>
<dbReference type="InterPro" id="IPR014016">
    <property type="entry name" value="UvrD-like_ATP-bd"/>
</dbReference>
<keyword evidence="6" id="KW-0269">Exonuclease</keyword>
<dbReference type="GO" id="GO:0004386">
    <property type="term" value="F:helicase activity"/>
    <property type="evidence" value="ECO:0007669"/>
    <property type="project" value="UniProtKB-KW"/>
</dbReference>
<organism evidence="19 20">
    <name type="scientific">Ruixingdingia sedimenti</name>
    <dbReference type="NCBI Taxonomy" id="3073604"/>
    <lineage>
        <taxon>Bacteria</taxon>
        <taxon>Pseudomonadati</taxon>
        <taxon>Pseudomonadota</taxon>
        <taxon>Alphaproteobacteria</taxon>
        <taxon>Rhodobacterales</taxon>
        <taxon>Paracoccaceae</taxon>
        <taxon>Ruixingdingia</taxon>
    </lineage>
</organism>
<dbReference type="PROSITE" id="PS51198">
    <property type="entry name" value="UVRD_HELICASE_ATP_BIND"/>
    <property type="match status" value="1"/>
</dbReference>
<dbReference type="Proteomes" id="UP001247754">
    <property type="component" value="Unassembled WGS sequence"/>
</dbReference>
<dbReference type="EC" id="5.6.2.4" evidence="12"/>
<comment type="caution">
    <text evidence="19">The sequence shown here is derived from an EMBL/GenBank/DDBJ whole genome shotgun (WGS) entry which is preliminary data.</text>
</comment>
<evidence type="ECO:0000256" key="11">
    <source>
        <dbReference type="ARBA" id="ARBA00034617"/>
    </source>
</evidence>
<dbReference type="Gene3D" id="3.90.320.10">
    <property type="match status" value="1"/>
</dbReference>